<protein>
    <submittedName>
        <fullName evidence="4">Glycosyl hydrolase</fullName>
    </submittedName>
</protein>
<dbReference type="SUPFAM" id="SSF52279">
    <property type="entry name" value="Beta-D-glucan exohydrolase, C-terminal domain"/>
    <property type="match status" value="1"/>
</dbReference>
<organism evidence="4 5">
    <name type="scientific">Marinomonas piezotolerans</name>
    <dbReference type="NCBI Taxonomy" id="2213058"/>
    <lineage>
        <taxon>Bacteria</taxon>
        <taxon>Pseudomonadati</taxon>
        <taxon>Pseudomonadota</taxon>
        <taxon>Gammaproteobacteria</taxon>
        <taxon>Oceanospirillales</taxon>
        <taxon>Oceanospirillaceae</taxon>
        <taxon>Marinomonas</taxon>
    </lineage>
</organism>
<dbReference type="Gene3D" id="2.60.40.10">
    <property type="entry name" value="Immunoglobulins"/>
    <property type="match status" value="1"/>
</dbReference>
<dbReference type="InterPro" id="IPR002772">
    <property type="entry name" value="Glyco_hydro_3_C"/>
</dbReference>
<dbReference type="Pfam" id="PF00933">
    <property type="entry name" value="Glyco_hydro_3"/>
    <property type="match status" value="1"/>
</dbReference>
<evidence type="ECO:0000259" key="3">
    <source>
        <dbReference type="SMART" id="SM01217"/>
    </source>
</evidence>
<dbReference type="PANTHER" id="PTHR42715">
    <property type="entry name" value="BETA-GLUCOSIDASE"/>
    <property type="match status" value="1"/>
</dbReference>
<dbReference type="AlphaFoldDB" id="A0A370UBA4"/>
<dbReference type="Pfam" id="PF14310">
    <property type="entry name" value="Fn3-like"/>
    <property type="match status" value="1"/>
</dbReference>
<dbReference type="OrthoDB" id="9781691at2"/>
<dbReference type="InterPro" id="IPR017853">
    <property type="entry name" value="GH"/>
</dbReference>
<dbReference type="Gene3D" id="3.40.50.1700">
    <property type="entry name" value="Glycoside hydrolase family 3 C-terminal domain"/>
    <property type="match status" value="1"/>
</dbReference>
<name>A0A370UBA4_9GAMM</name>
<dbReference type="Pfam" id="PF01915">
    <property type="entry name" value="Glyco_hydro_3_C"/>
    <property type="match status" value="1"/>
</dbReference>
<evidence type="ECO:0000256" key="2">
    <source>
        <dbReference type="ARBA" id="ARBA00022801"/>
    </source>
</evidence>
<dbReference type="InterPro" id="IPR001764">
    <property type="entry name" value="Glyco_hydro_3_N"/>
</dbReference>
<dbReference type="PANTHER" id="PTHR42715:SF10">
    <property type="entry name" value="BETA-GLUCOSIDASE"/>
    <property type="match status" value="1"/>
</dbReference>
<dbReference type="PRINTS" id="PR00133">
    <property type="entry name" value="GLHYDRLASE3"/>
</dbReference>
<gene>
    <name evidence="4" type="ORF">DN730_05525</name>
</gene>
<dbReference type="GO" id="GO:0004553">
    <property type="term" value="F:hydrolase activity, hydrolyzing O-glycosyl compounds"/>
    <property type="evidence" value="ECO:0007669"/>
    <property type="project" value="InterPro"/>
</dbReference>
<comment type="caution">
    <text evidence="4">The sequence shown here is derived from an EMBL/GenBank/DDBJ whole genome shotgun (WGS) entry which is preliminary data.</text>
</comment>
<dbReference type="SUPFAM" id="SSF51445">
    <property type="entry name" value="(Trans)glycosidases"/>
    <property type="match status" value="1"/>
</dbReference>
<keyword evidence="2 4" id="KW-0378">Hydrolase</keyword>
<proteinExistence type="inferred from homology"/>
<dbReference type="InterPro" id="IPR026891">
    <property type="entry name" value="Fn3-like"/>
</dbReference>
<dbReference type="InterPro" id="IPR036881">
    <property type="entry name" value="Glyco_hydro_3_C_sf"/>
</dbReference>
<dbReference type="RefSeq" id="WP_115467114.1">
    <property type="nucleotide sequence ID" value="NZ_QKRA01000002.1"/>
</dbReference>
<dbReference type="EMBL" id="QKRA01000002">
    <property type="protein sequence ID" value="RDL45077.1"/>
    <property type="molecule type" value="Genomic_DNA"/>
</dbReference>
<reference evidence="4 5" key="1">
    <citation type="submission" date="2018-06" db="EMBL/GenBank/DDBJ databases">
        <title>Marinomonas sp. YLB-05 draft genome sequence.</title>
        <authorList>
            <person name="Yu L."/>
            <person name="Tang X."/>
        </authorList>
    </citation>
    <scope>NUCLEOTIDE SEQUENCE [LARGE SCALE GENOMIC DNA]</scope>
    <source>
        <strain evidence="4 5">YLB-05</strain>
    </source>
</reference>
<sequence length="754" mass="83121">MTDAINTLVSKMTLEEKTSLCSGQDFWCTPAIKRLNIPSIRMADGPHGLRKQAEAADHLGLNRSIPATCFPTAVTLGSSWDRALLKKIGQALGKECQKEDIQLLLGPGVNIKRTPLCGRNFEYLSEDPYLSSNLAAAYIEGVQLEGVGAVLKHFAVNNQESRRMTLDVNVDERALHEIYLASFETAIKKAKPWGVMSAYNKINGDFASESPWLLTHTLRHEWGFEGVVVSDWGAVNERSAALKAGLDIEMPGNDGRTNNKLITDIKRGDLSETHLDKTAYRVVKLALEADRKKNPQDVDMVAHHQLAYRAALESSVLLKNEQQQLPLKTGQSVALIGALAEQPRIQGGGSSHVNPWQLDRITDLFLNAKSDVGFLYSKGYSLESDDCNETLTREAKAIAQEADVAVIFLGLPESYEVEGADRTHLHLPPNQVQLLQDIANVQNNIVVVLFNGAPIEMPWIDIPNAILECYLGGQALAKAVYDLLLGHANPSGKLAETFPERLEHTPSHLSFVTDSNSIRYAESIHVGYRYYDAKKIAPLFPFGHGLSYTKFQYGDISTNQDHFCAGDTLAISIPIQNIGDRAGKEVIQLYVLPEGQTSAPAGKSLQAFDKVNIAAGDSVTVHLQLNERAFSHYCVEHKTWRIAGGRYQIMIGSASNRIHATTTITVDSTDSLQKKVHRNSTIGEVFAHAERQALMTNWIQTIPKDACVYHIFSEGSEWMVKMSMQLPVRCLANYSADAPTDEALNEIIAKLNAI</sequence>
<dbReference type="InterPro" id="IPR013783">
    <property type="entry name" value="Ig-like_fold"/>
</dbReference>
<evidence type="ECO:0000313" key="5">
    <source>
        <dbReference type="Proteomes" id="UP000254326"/>
    </source>
</evidence>
<feature type="domain" description="Fibronectin type III-like" evidence="3">
    <location>
        <begin position="585"/>
        <end position="655"/>
    </location>
</feature>
<dbReference type="InterPro" id="IPR050288">
    <property type="entry name" value="Cellulose_deg_GH3"/>
</dbReference>
<keyword evidence="5" id="KW-1185">Reference proteome</keyword>
<accession>A0A370UBA4</accession>
<comment type="similarity">
    <text evidence="1">Belongs to the glycosyl hydrolase 3 family.</text>
</comment>
<dbReference type="SMART" id="SM01217">
    <property type="entry name" value="Fn3_like"/>
    <property type="match status" value="1"/>
</dbReference>
<dbReference type="GO" id="GO:0005975">
    <property type="term" value="P:carbohydrate metabolic process"/>
    <property type="evidence" value="ECO:0007669"/>
    <property type="project" value="InterPro"/>
</dbReference>
<dbReference type="Gene3D" id="3.20.20.300">
    <property type="entry name" value="Glycoside hydrolase, family 3, N-terminal domain"/>
    <property type="match status" value="1"/>
</dbReference>
<dbReference type="Proteomes" id="UP000254326">
    <property type="component" value="Unassembled WGS sequence"/>
</dbReference>
<evidence type="ECO:0000313" key="4">
    <source>
        <dbReference type="EMBL" id="RDL45077.1"/>
    </source>
</evidence>
<evidence type="ECO:0000256" key="1">
    <source>
        <dbReference type="ARBA" id="ARBA00005336"/>
    </source>
</evidence>
<dbReference type="InterPro" id="IPR036962">
    <property type="entry name" value="Glyco_hydro_3_N_sf"/>
</dbReference>